<keyword evidence="1" id="KW-0472">Membrane</keyword>
<proteinExistence type="predicted"/>
<dbReference type="HOGENOM" id="CLU_2474181_0_0_9"/>
<sequence length="88" mass="10007">MFAREAKIKHISRISWLVSFSVAMIFVHLPYHGEFATFDIGQGDAAVIREPYNKTITLIDTGGKVTFGEQPAWQKQKYFRTDGETVIV</sequence>
<dbReference type="EMBL" id="ACKV01000050">
    <property type="protein sequence ID" value="EEJ42329.1"/>
    <property type="molecule type" value="Genomic_DNA"/>
</dbReference>
<dbReference type="Proteomes" id="UP000004283">
    <property type="component" value="Unassembled WGS sequence"/>
</dbReference>
<gene>
    <name evidence="2" type="ORF">HMPREF0555_1034</name>
</gene>
<organism evidence="2 3">
    <name type="scientific">Leuconostoc mesenteroides subsp. cremoris ATCC 19254</name>
    <dbReference type="NCBI Taxonomy" id="586220"/>
    <lineage>
        <taxon>Bacteria</taxon>
        <taxon>Bacillati</taxon>
        <taxon>Bacillota</taxon>
        <taxon>Bacilli</taxon>
        <taxon>Lactobacillales</taxon>
        <taxon>Lactobacillaceae</taxon>
        <taxon>Leuconostoc</taxon>
    </lineage>
</organism>
<feature type="transmembrane region" description="Helical" evidence="1">
    <location>
        <begin position="12"/>
        <end position="31"/>
    </location>
</feature>
<name>C2KK68_LEUMC</name>
<evidence type="ECO:0000256" key="1">
    <source>
        <dbReference type="SAM" id="Phobius"/>
    </source>
</evidence>
<feature type="non-terminal residue" evidence="2">
    <location>
        <position position="88"/>
    </location>
</feature>
<keyword evidence="1" id="KW-0812">Transmembrane</keyword>
<reference evidence="2 3" key="1">
    <citation type="submission" date="2009-04" db="EMBL/GenBank/DDBJ databases">
        <authorList>
            <person name="Qin X."/>
            <person name="Bachman B."/>
            <person name="Battles P."/>
            <person name="Bell A."/>
            <person name="Bess C."/>
            <person name="Bickham C."/>
            <person name="Chaboub L."/>
            <person name="Chen D."/>
            <person name="Coyle M."/>
            <person name="Deiros D.R."/>
            <person name="Dinh H."/>
            <person name="Forbes L."/>
            <person name="Fowler G."/>
            <person name="Francisco L."/>
            <person name="Fu Q."/>
            <person name="Gubbala S."/>
            <person name="Hale W."/>
            <person name="Han Y."/>
            <person name="Hemphill L."/>
            <person name="Highlander S.K."/>
            <person name="Hirani K."/>
            <person name="Hogues M."/>
            <person name="Jackson L."/>
            <person name="Jakkamsetti A."/>
            <person name="Javaid M."/>
            <person name="Jiang H."/>
            <person name="Korchina V."/>
            <person name="Kovar C."/>
            <person name="Lara F."/>
            <person name="Lee S."/>
            <person name="Mata R."/>
            <person name="Mathew T."/>
            <person name="Moen C."/>
            <person name="Morales K."/>
            <person name="Munidasa M."/>
            <person name="Nazareth L."/>
            <person name="Ngo R."/>
            <person name="Nguyen L."/>
            <person name="Okwuonu G."/>
            <person name="Ongeri F."/>
            <person name="Patil S."/>
            <person name="Petrosino J."/>
            <person name="Pham C."/>
            <person name="Pham P."/>
            <person name="Pu L.-L."/>
            <person name="Puazo M."/>
            <person name="Raj R."/>
            <person name="Reid J."/>
            <person name="Rouhana J."/>
            <person name="Saada N."/>
            <person name="Shang Y."/>
            <person name="Simmons D."/>
            <person name="Thornton R."/>
            <person name="Warren J."/>
            <person name="Weissenberger G."/>
            <person name="Zhang J."/>
            <person name="Zhang L."/>
            <person name="Zhou C."/>
            <person name="Zhu D."/>
            <person name="Muzny D."/>
            <person name="Worley K."/>
            <person name="Gibbs R."/>
        </authorList>
    </citation>
    <scope>NUCLEOTIDE SEQUENCE [LARGE SCALE GENOMIC DNA]</scope>
    <source>
        <strain evidence="2 3">ATCC 19254</strain>
    </source>
</reference>
<dbReference type="AlphaFoldDB" id="C2KK68"/>
<evidence type="ECO:0000313" key="2">
    <source>
        <dbReference type="EMBL" id="EEJ42329.1"/>
    </source>
</evidence>
<comment type="caution">
    <text evidence="2">The sequence shown here is derived from an EMBL/GenBank/DDBJ whole genome shotgun (WGS) entry which is preliminary data.</text>
</comment>
<accession>C2KK68</accession>
<keyword evidence="1" id="KW-1133">Transmembrane helix</keyword>
<protein>
    <submittedName>
        <fullName evidence="2">Uncharacterized protein</fullName>
    </submittedName>
</protein>
<evidence type="ECO:0000313" key="3">
    <source>
        <dbReference type="Proteomes" id="UP000004283"/>
    </source>
</evidence>